<feature type="compositionally biased region" description="Basic and acidic residues" evidence="13">
    <location>
        <begin position="751"/>
        <end position="760"/>
    </location>
</feature>
<dbReference type="PROSITE" id="PS50157">
    <property type="entry name" value="ZINC_FINGER_C2H2_2"/>
    <property type="match status" value="1"/>
</dbReference>
<dbReference type="GO" id="GO:0000122">
    <property type="term" value="P:negative regulation of transcription by RNA polymerase II"/>
    <property type="evidence" value="ECO:0007669"/>
    <property type="project" value="TreeGrafter"/>
</dbReference>
<evidence type="ECO:0000313" key="16">
    <source>
        <dbReference type="EMBL" id="OXA64727.1"/>
    </source>
</evidence>
<feature type="compositionally biased region" description="Basic and acidic residues" evidence="13">
    <location>
        <begin position="118"/>
        <end position="132"/>
    </location>
</feature>
<dbReference type="PANTHER" id="PTHR12958:SF3">
    <property type="entry name" value="ZINC FINGER PROTEIN USH"/>
    <property type="match status" value="1"/>
</dbReference>
<feature type="compositionally biased region" description="Low complexity" evidence="13">
    <location>
        <begin position="468"/>
        <end position="485"/>
    </location>
</feature>
<evidence type="ECO:0000256" key="9">
    <source>
        <dbReference type="ARBA" id="ARBA00023159"/>
    </source>
</evidence>
<evidence type="ECO:0000256" key="1">
    <source>
        <dbReference type="ARBA" id="ARBA00004123"/>
    </source>
</evidence>
<accession>A0A226F5J0</accession>
<dbReference type="SUPFAM" id="SSF57667">
    <property type="entry name" value="beta-beta-alpha zinc fingers"/>
    <property type="match status" value="5"/>
</dbReference>
<protein>
    <submittedName>
        <fullName evidence="16">Zinc finger protein ush</fullName>
    </submittedName>
</protein>
<dbReference type="InterPro" id="IPR036236">
    <property type="entry name" value="Znf_C2H2_sf"/>
</dbReference>
<feature type="compositionally biased region" description="Basic and acidic residues" evidence="13">
    <location>
        <begin position="655"/>
        <end position="674"/>
    </location>
</feature>
<evidence type="ECO:0000256" key="4">
    <source>
        <dbReference type="ARBA" id="ARBA00022737"/>
    </source>
</evidence>
<feature type="compositionally biased region" description="Acidic residues" evidence="13">
    <location>
        <begin position="290"/>
        <end position="303"/>
    </location>
</feature>
<keyword evidence="8" id="KW-0238">DNA-binding</keyword>
<feature type="compositionally biased region" description="Low complexity" evidence="13">
    <location>
        <begin position="1357"/>
        <end position="1371"/>
    </location>
</feature>
<feature type="compositionally biased region" description="Low complexity" evidence="13">
    <location>
        <begin position="1013"/>
        <end position="1024"/>
    </location>
</feature>
<dbReference type="PROSITE" id="PS51810">
    <property type="entry name" value="ZF_CCHC_FOG"/>
    <property type="match status" value="2"/>
</dbReference>
<evidence type="ECO:0000256" key="6">
    <source>
        <dbReference type="ARBA" id="ARBA00022833"/>
    </source>
</evidence>
<dbReference type="PANTHER" id="PTHR12958">
    <property type="entry name" value="FRIEND OF GATA2-RELATED"/>
    <property type="match status" value="1"/>
</dbReference>
<feature type="compositionally biased region" description="Basic and acidic residues" evidence="13">
    <location>
        <begin position="180"/>
        <end position="192"/>
    </location>
</feature>
<keyword evidence="9" id="KW-0010">Activator</keyword>
<reference evidence="16 17" key="1">
    <citation type="submission" date="2015-12" db="EMBL/GenBank/DDBJ databases">
        <title>The genome of Folsomia candida.</title>
        <authorList>
            <person name="Faddeeva A."/>
            <person name="Derks M.F."/>
            <person name="Anvar Y."/>
            <person name="Smit S."/>
            <person name="Van Straalen N."/>
            <person name="Roelofs D."/>
        </authorList>
    </citation>
    <scope>NUCLEOTIDE SEQUENCE [LARGE SCALE GENOMIC DNA]</scope>
    <source>
        <strain evidence="16 17">VU population</strain>
        <tissue evidence="16">Whole body</tissue>
    </source>
</reference>
<evidence type="ECO:0000313" key="17">
    <source>
        <dbReference type="Proteomes" id="UP000198287"/>
    </source>
</evidence>
<keyword evidence="3" id="KW-0479">Metal-binding</keyword>
<feature type="region of interest" description="Disordered" evidence="13">
    <location>
        <begin position="448"/>
        <end position="488"/>
    </location>
</feature>
<evidence type="ECO:0000259" key="15">
    <source>
        <dbReference type="PROSITE" id="PS51810"/>
    </source>
</evidence>
<dbReference type="InterPro" id="IPR059121">
    <property type="entry name" value="CCHC_ZFPM2-like"/>
</dbReference>
<evidence type="ECO:0000256" key="8">
    <source>
        <dbReference type="ARBA" id="ARBA00023125"/>
    </source>
</evidence>
<dbReference type="OrthoDB" id="8742770at2759"/>
<feature type="compositionally biased region" description="Polar residues" evidence="13">
    <location>
        <begin position="68"/>
        <end position="79"/>
    </location>
</feature>
<evidence type="ECO:0000256" key="10">
    <source>
        <dbReference type="ARBA" id="ARBA00023163"/>
    </source>
</evidence>
<evidence type="ECO:0000256" key="13">
    <source>
        <dbReference type="SAM" id="MobiDB-lite"/>
    </source>
</evidence>
<dbReference type="EMBL" id="LNIX01000001">
    <property type="protein sequence ID" value="OXA64727.1"/>
    <property type="molecule type" value="Genomic_DNA"/>
</dbReference>
<feature type="compositionally biased region" description="Basic and acidic residues" evidence="13">
    <location>
        <begin position="91"/>
        <end position="110"/>
    </location>
</feature>
<feature type="region of interest" description="Disordered" evidence="13">
    <location>
        <begin position="1013"/>
        <end position="1033"/>
    </location>
</feature>
<feature type="compositionally biased region" description="Polar residues" evidence="13">
    <location>
        <begin position="358"/>
        <end position="367"/>
    </location>
</feature>
<keyword evidence="10" id="KW-0804">Transcription</keyword>
<feature type="region of interest" description="Disordered" evidence="13">
    <location>
        <begin position="247"/>
        <end position="317"/>
    </location>
</feature>
<organism evidence="16 17">
    <name type="scientific">Folsomia candida</name>
    <name type="common">Springtail</name>
    <dbReference type="NCBI Taxonomy" id="158441"/>
    <lineage>
        <taxon>Eukaryota</taxon>
        <taxon>Metazoa</taxon>
        <taxon>Ecdysozoa</taxon>
        <taxon>Arthropoda</taxon>
        <taxon>Hexapoda</taxon>
        <taxon>Collembola</taxon>
        <taxon>Entomobryomorpha</taxon>
        <taxon>Isotomoidea</taxon>
        <taxon>Isotomidae</taxon>
        <taxon>Proisotominae</taxon>
        <taxon>Folsomia</taxon>
    </lineage>
</organism>
<dbReference type="GO" id="GO:0061629">
    <property type="term" value="F:RNA polymerase II-specific DNA-binding transcription factor binding"/>
    <property type="evidence" value="ECO:0007669"/>
    <property type="project" value="InterPro"/>
</dbReference>
<evidence type="ECO:0000256" key="11">
    <source>
        <dbReference type="ARBA" id="ARBA00023242"/>
    </source>
</evidence>
<feature type="region of interest" description="Disordered" evidence="13">
    <location>
        <begin position="1350"/>
        <end position="1419"/>
    </location>
</feature>
<feature type="compositionally biased region" description="Gly residues" evidence="13">
    <location>
        <begin position="769"/>
        <end position="779"/>
    </location>
</feature>
<feature type="domain" description="C2H2-type" evidence="14">
    <location>
        <begin position="332"/>
        <end position="359"/>
    </location>
</feature>
<dbReference type="InterPro" id="IPR039746">
    <property type="entry name" value="FOG"/>
</dbReference>
<evidence type="ECO:0000259" key="14">
    <source>
        <dbReference type="PROSITE" id="PS50157"/>
    </source>
</evidence>
<dbReference type="Gene3D" id="3.30.160.60">
    <property type="entry name" value="Classic Zinc Finger"/>
    <property type="match status" value="2"/>
</dbReference>
<keyword evidence="4" id="KW-0677">Repeat</keyword>
<feature type="compositionally biased region" description="Low complexity" evidence="13">
    <location>
        <begin position="1391"/>
        <end position="1410"/>
    </location>
</feature>
<feature type="compositionally biased region" description="Polar residues" evidence="13">
    <location>
        <begin position="711"/>
        <end position="732"/>
    </location>
</feature>
<dbReference type="GO" id="GO:0009653">
    <property type="term" value="P:anatomical structure morphogenesis"/>
    <property type="evidence" value="ECO:0007669"/>
    <property type="project" value="UniProtKB-ARBA"/>
</dbReference>
<dbReference type="GO" id="GO:0005634">
    <property type="term" value="C:nucleus"/>
    <property type="evidence" value="ECO:0007669"/>
    <property type="project" value="UniProtKB-SubCell"/>
</dbReference>
<dbReference type="SMART" id="SM00355">
    <property type="entry name" value="ZnF_C2H2"/>
    <property type="match status" value="7"/>
</dbReference>
<dbReference type="GO" id="GO:0003677">
    <property type="term" value="F:DNA binding"/>
    <property type="evidence" value="ECO:0007669"/>
    <property type="project" value="UniProtKB-KW"/>
</dbReference>
<feature type="compositionally biased region" description="Basic and acidic residues" evidence="13">
    <location>
        <begin position="261"/>
        <end position="289"/>
    </location>
</feature>
<feature type="region of interest" description="Disordered" evidence="13">
    <location>
        <begin position="358"/>
        <end position="387"/>
    </location>
</feature>
<keyword evidence="17" id="KW-1185">Reference proteome</keyword>
<feature type="domain" description="CCHC FOG-type" evidence="15">
    <location>
        <begin position="979"/>
        <end position="1012"/>
    </location>
</feature>
<sequence length="1634" mass="175673">MTCTFHLTKFHVNRDMGKIFIVAFLTKVGLRFHCSHKELEEERSEEGGGREGEKKVVDLEEPQDEESPGSQESNDSTSAPAPLEDDANCENSDRSTNHLTEPESTKDDIKIPIFSVKVKREGADLGRPDSKPRLRSQSRSSSDHLAEFPEVESASESGEGDGRRKRRRESESCISVSRRKSPELPESGDREMMNGGATLSSQQLLQGLPYLHLLPPSIRNDAARLLFMPPILPSELSGNMNVANGCVDSEKASGGETSRSGGKEGSKDEQLDVDAKGVESIGPRKRERESGDEDRELMTDESMEVSPDGGRIGFNESMDGNSNKVAKTGKLYACMYCSYSADKKVSLNRHMRMHSGSISVTSGQNNAGDDCVSGSGSTTPSSSNNIGLNKNLPEGVNALERYCGDCDIQFSSIKTFRVHKQHYCRTRHVLKTQQGPAGSPPGIPMKIHHQSSGEMGGGRTSLTPVRKSSGSPVPSDGSPTSTPGPMLSSHQQPFVVLPTNPLIVVPYCFIQAASILPFGNVLPSQNALIVLPNGSVQGLPFTSVQIPVPSPSQSLLSQPAFSSGGGVVLSGGGKGSIGSLSPTTTTNQSHSVFNDPKDILRKISCVSKAGYDSSGFIGYNSTNKNGSLDDLNTSQNNSDEIVQSENNTQMASYGSDEHSDKNPDEETMEEQRSEENDEGMPAIDLTLRKTRSIKEISGDEEKENREVCLRLQNQRGEQQQSGNSSYNTNDTNSGGVGKKSSQSSTITFTTDFHRDREREMCSPSERVSYGGGGGSGGSCGKRTPRPSSTSISSSCSTPPALCEPKVNGLVNRLSPVDQRDVGASANNKNHSHINMMSPSMMVGMGKGSMDFTSGLDMVKHGKLSSVGGDGKGKRGGKMGHIATQLPGGAILTTSGGGQTLTDLLIPNSPEFNEILAKISPQLLVNSARSSAGSPMALNPALLQALSQSDPEILIRMLDPTYLANLQQNIQLQQQHASGGGKRGYSKCVECDIVFYKHENYLVHKEHYCAARISNSSPNNNNGGSIKEMQSSRGGSKEVISSCISSCSSPAKSDADESQSSPVSAAVHRASSSTPNSQNQMSIKVPRKSTDSSSSDFFPLPVYEKTKSRSPQGISSSISISPVASPNERKQEKQQVQNFVGGQHPCMHCGVKYSTIDNLKAHQSFYCTKRRNGKDSISLEGDADELAVGNIKSEQDSVEGYGMSHSQPLSSNNKGLLQCGKCKLAIPDSQLTTHIKVCLGSNVTLPYGPGLPGLMTPATTTTLGGEGGNRTGWKCPCCDTYSPTVSQAQKHLECHTGIKAFKCLLCGYRGNTLRGMRTHIRTHFDRASRVSDLLEGEYMTCITANDVEHNVTTPTNKSFSSSSEPRRSLGSLVNHHPANSRQSAEKNKLNHSPPTTSGSVVTTTTTIASSPGSPPQELVPQDIKLFSTPEGSSSSIMEEKAENNNRAGNCTLCNYTSSYRGNIIKHMKSVHKISEEAADKILTDMSSIIKVHSTSELDDDYSSERSDRKLNLSPGGKNTHIKEADGAVSNNVSSSGMEVASHRRKNINGRGCGDRDEKSDVDCAERNCTSRSSSPEEDVDGLSTLQKKEKPCAVKYCKSCDIYFNHLSTFDAHRKSYCSATLNNKAAERAETPVQ</sequence>
<evidence type="ECO:0000256" key="3">
    <source>
        <dbReference type="ARBA" id="ARBA00022723"/>
    </source>
</evidence>
<dbReference type="GO" id="GO:0045944">
    <property type="term" value="P:positive regulation of transcription by RNA polymerase II"/>
    <property type="evidence" value="ECO:0007669"/>
    <property type="project" value="TreeGrafter"/>
</dbReference>
<dbReference type="GO" id="GO:0030154">
    <property type="term" value="P:cell differentiation"/>
    <property type="evidence" value="ECO:0007669"/>
    <property type="project" value="UniProtKB-ARBA"/>
</dbReference>
<dbReference type="GO" id="GO:0007507">
    <property type="term" value="P:heart development"/>
    <property type="evidence" value="ECO:0007669"/>
    <property type="project" value="TreeGrafter"/>
</dbReference>
<dbReference type="GO" id="GO:0008270">
    <property type="term" value="F:zinc ion binding"/>
    <property type="evidence" value="ECO:0007669"/>
    <property type="project" value="UniProtKB-KW"/>
</dbReference>
<keyword evidence="7" id="KW-0805">Transcription regulation</keyword>
<dbReference type="InterPro" id="IPR013087">
    <property type="entry name" value="Znf_C2H2_type"/>
</dbReference>
<feature type="compositionally biased region" description="Basic and acidic residues" evidence="13">
    <location>
        <begin position="692"/>
        <end position="708"/>
    </location>
</feature>
<keyword evidence="5 12" id="KW-0863">Zinc-finger</keyword>
<comment type="caution">
    <text evidence="16">The sequence shown here is derived from an EMBL/GenBank/DDBJ whole genome shotgun (WGS) entry which is preliminary data.</text>
</comment>
<feature type="compositionally biased region" description="Low complexity" evidence="13">
    <location>
        <begin position="373"/>
        <end position="383"/>
    </location>
</feature>
<gene>
    <name evidence="16" type="ORF">Fcan01_01952</name>
</gene>
<feature type="compositionally biased region" description="Low complexity" evidence="13">
    <location>
        <begin position="785"/>
        <end position="798"/>
    </location>
</feature>
<dbReference type="InterPro" id="IPR034731">
    <property type="entry name" value="Znf_CCHC_FOG"/>
</dbReference>
<feature type="compositionally biased region" description="Polar residues" evidence="13">
    <location>
        <begin position="1069"/>
        <end position="1081"/>
    </location>
</feature>
<evidence type="ECO:0000256" key="7">
    <source>
        <dbReference type="ARBA" id="ARBA00023015"/>
    </source>
</evidence>
<keyword evidence="6" id="KW-0862">Zinc</keyword>
<dbReference type="Pfam" id="PF25445">
    <property type="entry name" value="CCHC_ZFPM2"/>
    <property type="match status" value="1"/>
</dbReference>
<keyword evidence="2" id="KW-0678">Repressor</keyword>
<keyword evidence="11" id="KW-0539">Nucleus</keyword>
<dbReference type="Proteomes" id="UP000198287">
    <property type="component" value="Unassembled WGS sequence"/>
</dbReference>
<comment type="subcellular location">
    <subcellularLocation>
        <location evidence="1">Nucleus</location>
    </subcellularLocation>
</comment>
<feature type="region of interest" description="Disordered" evidence="13">
    <location>
        <begin position="646"/>
        <end position="798"/>
    </location>
</feature>
<dbReference type="OMA" id="KEHYCAA"/>
<evidence type="ECO:0000256" key="12">
    <source>
        <dbReference type="PROSITE-ProRule" id="PRU00042"/>
    </source>
</evidence>
<feature type="compositionally biased region" description="Low complexity" evidence="13">
    <location>
        <begin position="1108"/>
        <end position="1125"/>
    </location>
</feature>
<evidence type="ECO:0000256" key="2">
    <source>
        <dbReference type="ARBA" id="ARBA00022491"/>
    </source>
</evidence>
<feature type="domain" description="CCHC FOG-type" evidence="15">
    <location>
        <begin position="395"/>
        <end position="428"/>
    </location>
</feature>
<feature type="region of interest" description="Disordered" evidence="13">
    <location>
        <begin position="39"/>
        <end position="199"/>
    </location>
</feature>
<proteinExistence type="predicted"/>
<feature type="compositionally biased region" description="Basic and acidic residues" evidence="13">
    <location>
        <begin position="39"/>
        <end position="58"/>
    </location>
</feature>
<name>A0A226F5J0_FOLCA</name>
<dbReference type="STRING" id="158441.A0A226F5J0"/>
<evidence type="ECO:0000256" key="5">
    <source>
        <dbReference type="ARBA" id="ARBA00022771"/>
    </source>
</evidence>
<dbReference type="Pfam" id="PF13909">
    <property type="entry name" value="zf-H2C2_5"/>
    <property type="match status" value="1"/>
</dbReference>
<feature type="region of interest" description="Disordered" evidence="13">
    <location>
        <begin position="1049"/>
        <end position="1134"/>
    </location>
</feature>
<feature type="region of interest" description="Disordered" evidence="13">
    <location>
        <begin position="1493"/>
        <end position="1559"/>
    </location>
</feature>